<dbReference type="EMBL" id="PFBU01000018">
    <property type="protein sequence ID" value="PIR78548.1"/>
    <property type="molecule type" value="Genomic_DNA"/>
</dbReference>
<evidence type="ECO:0000313" key="1">
    <source>
        <dbReference type="EMBL" id="PIR78548.1"/>
    </source>
</evidence>
<dbReference type="AlphaFoldDB" id="A0A2H0TZA0"/>
<organism evidence="1 2">
    <name type="scientific">Candidatus Magasanikbacteria bacterium CG10_big_fil_rev_8_21_14_0_10_36_16</name>
    <dbReference type="NCBI Taxonomy" id="1974645"/>
    <lineage>
        <taxon>Bacteria</taxon>
        <taxon>Candidatus Magasanikiibacteriota</taxon>
    </lineage>
</organism>
<comment type="caution">
    <text evidence="1">The sequence shown here is derived from an EMBL/GenBank/DDBJ whole genome shotgun (WGS) entry which is preliminary data.</text>
</comment>
<protein>
    <submittedName>
        <fullName evidence="1">Uncharacterized protein</fullName>
    </submittedName>
</protein>
<gene>
    <name evidence="1" type="ORF">COU28_01075</name>
</gene>
<name>A0A2H0TZA0_9BACT</name>
<dbReference type="Proteomes" id="UP000230852">
    <property type="component" value="Unassembled WGS sequence"/>
</dbReference>
<accession>A0A2H0TZA0</accession>
<reference evidence="2" key="1">
    <citation type="submission" date="2017-09" db="EMBL/GenBank/DDBJ databases">
        <title>Depth-based differentiation of microbial function through sediment-hosted aquifers and enrichment of novel symbionts in the deep terrestrial subsurface.</title>
        <authorList>
            <person name="Probst A.J."/>
            <person name="Ladd B."/>
            <person name="Jarett J.K."/>
            <person name="Geller-Mcgrath D.E."/>
            <person name="Sieber C.M.K."/>
            <person name="Emerson J.B."/>
            <person name="Anantharaman K."/>
            <person name="Thomas B.C."/>
            <person name="Malmstrom R."/>
            <person name="Stieglmeier M."/>
            <person name="Klingl A."/>
            <person name="Woyke T."/>
            <person name="Ryan C.M."/>
            <person name="Banfield J.F."/>
        </authorList>
    </citation>
    <scope>NUCLEOTIDE SEQUENCE [LARGE SCALE GENOMIC DNA]</scope>
</reference>
<evidence type="ECO:0000313" key="2">
    <source>
        <dbReference type="Proteomes" id="UP000230852"/>
    </source>
</evidence>
<proteinExistence type="predicted"/>
<sequence length="126" mass="15045">MHGNIKIVQRDFHEAWHTIFGNMTPIEVAEFIIRLSPAGYFKQVVMVARLWGREYLVELRILEQQHNFEEFKASKKAAWQKLFADKEWFWVVVEIIEGWSPSDYFTRVELTARDNGNRHSYKLSLE</sequence>